<comment type="similarity">
    <text evidence="1">Belongs to the HipA Ser/Thr kinase family.</text>
</comment>
<evidence type="ECO:0000256" key="1">
    <source>
        <dbReference type="ARBA" id="ARBA00010164"/>
    </source>
</evidence>
<sequence length="349" mass="39316">MRCHILLTPLVQAKEQASGYSTRGLKHLTGSARVNPQLGFTRSEFIHELPKAQRGMSISGYQPKLQMVVREDEFAVVEHQGEYILKPSPAEFPHLAENEHATMTLMARLGFDVPPHGLVSFAPETNAAERELAFAIRRFDRDRHTGAAIHQEQLDAAMNIGEKYGKTGNDGRQYVSYQQLAEFLTQHVNNNLAFKIDLFRRIVYAWLLGNNDMHLRNFGLIHPRIGEPRLSPVYDFVSVAPYPAIFSSGFLALPLLRCEEGDRELAPGFKTAYGEYLGMDFLALGSGMGLASKLIVKLFHDLQKESRIVDAVYRDSFMPAGDVEATLRCYHQRLDRLQRLDEAELQNGG</sequence>
<dbReference type="OrthoDB" id="9805913at2"/>
<evidence type="ECO:0000259" key="4">
    <source>
        <dbReference type="Pfam" id="PF07804"/>
    </source>
</evidence>
<protein>
    <submittedName>
        <fullName evidence="5">Type II toxin-antitoxin system HipA family toxin</fullName>
    </submittedName>
</protein>
<comment type="caution">
    <text evidence="5">The sequence shown here is derived from an EMBL/GenBank/DDBJ whole genome shotgun (WGS) entry which is preliminary data.</text>
</comment>
<name>A0A3N5EE34_9ENTR</name>
<dbReference type="PANTHER" id="PTHR37419">
    <property type="entry name" value="SERINE/THREONINE-PROTEIN KINASE TOXIN HIPA"/>
    <property type="match status" value="1"/>
</dbReference>
<accession>A0A3N5EE34</accession>
<dbReference type="InterPro" id="IPR012893">
    <property type="entry name" value="HipA-like_C"/>
</dbReference>
<gene>
    <name evidence="5" type="ORF">EHN07_00545</name>
</gene>
<dbReference type="PANTHER" id="PTHR37419:SF6">
    <property type="entry name" value="KINASE HI_0665-RELATED"/>
    <property type="match status" value="1"/>
</dbReference>
<evidence type="ECO:0000256" key="2">
    <source>
        <dbReference type="ARBA" id="ARBA00022679"/>
    </source>
</evidence>
<keyword evidence="3" id="KW-0418">Kinase</keyword>
<feature type="domain" description="HipA-like C-terminal" evidence="4">
    <location>
        <begin position="56"/>
        <end position="255"/>
    </location>
</feature>
<keyword evidence="2" id="KW-0808">Transferase</keyword>
<proteinExistence type="inferred from homology"/>
<dbReference type="GO" id="GO:0005829">
    <property type="term" value="C:cytosol"/>
    <property type="evidence" value="ECO:0007669"/>
    <property type="project" value="TreeGrafter"/>
</dbReference>
<dbReference type="RefSeq" id="WP_124022288.1">
    <property type="nucleotide sequence ID" value="NZ_RPOH01000002.1"/>
</dbReference>
<evidence type="ECO:0000313" key="5">
    <source>
        <dbReference type="EMBL" id="RPH31033.1"/>
    </source>
</evidence>
<evidence type="ECO:0000313" key="6">
    <source>
        <dbReference type="Proteomes" id="UP000268615"/>
    </source>
</evidence>
<dbReference type="GO" id="GO:0004674">
    <property type="term" value="F:protein serine/threonine kinase activity"/>
    <property type="evidence" value="ECO:0007669"/>
    <property type="project" value="TreeGrafter"/>
</dbReference>
<dbReference type="AlphaFoldDB" id="A0A3N5EE34"/>
<reference evidence="5 6" key="1">
    <citation type="submission" date="2018-11" db="EMBL/GenBank/DDBJ databases">
        <title>Draft genome sequence of Buttiauxella warmboldiae CCUG 35512.</title>
        <authorList>
            <person name="Salva-Serra F."/>
            <person name="Marathe N."/>
            <person name="Moore E."/>
            <person name="Svensson L."/>
            <person name="Engstrom-Jakobsson H."/>
        </authorList>
    </citation>
    <scope>NUCLEOTIDE SEQUENCE [LARGE SCALE GENOMIC DNA]</scope>
    <source>
        <strain evidence="5 6">CCUG 35512</strain>
    </source>
</reference>
<keyword evidence="6" id="KW-1185">Reference proteome</keyword>
<organism evidence="5 6">
    <name type="scientific">Buttiauxella warmboldiae</name>
    <dbReference type="NCBI Taxonomy" id="82993"/>
    <lineage>
        <taxon>Bacteria</taxon>
        <taxon>Pseudomonadati</taxon>
        <taxon>Pseudomonadota</taxon>
        <taxon>Gammaproteobacteria</taxon>
        <taxon>Enterobacterales</taxon>
        <taxon>Enterobacteriaceae</taxon>
        <taxon>Buttiauxella</taxon>
    </lineage>
</organism>
<evidence type="ECO:0000256" key="3">
    <source>
        <dbReference type="ARBA" id="ARBA00022777"/>
    </source>
</evidence>
<dbReference type="Pfam" id="PF07804">
    <property type="entry name" value="HipA_C"/>
    <property type="match status" value="1"/>
</dbReference>
<dbReference type="EMBL" id="RPOH01000002">
    <property type="protein sequence ID" value="RPH31033.1"/>
    <property type="molecule type" value="Genomic_DNA"/>
</dbReference>
<dbReference type="InterPro" id="IPR052028">
    <property type="entry name" value="HipA_Ser/Thr_kinase"/>
</dbReference>
<dbReference type="Proteomes" id="UP000268615">
    <property type="component" value="Unassembled WGS sequence"/>
</dbReference>
<dbReference type="Gene3D" id="1.10.1070.20">
    <property type="match status" value="1"/>
</dbReference>